<dbReference type="Proteomes" id="UP000194945">
    <property type="component" value="Unassembled WGS sequence"/>
</dbReference>
<dbReference type="RefSeq" id="WP_000757900.1">
    <property type="nucleotide sequence ID" value="NZ_NFDE01000063.1"/>
</dbReference>
<evidence type="ECO:0000313" key="1">
    <source>
        <dbReference type="EMBL" id="OTX84952.1"/>
    </source>
</evidence>
<dbReference type="InterPro" id="IPR025648">
    <property type="entry name" value="DUF4358"/>
</dbReference>
<name>A0A242Z1I6_9BACI</name>
<evidence type="ECO:0000313" key="2">
    <source>
        <dbReference type="Proteomes" id="UP000194945"/>
    </source>
</evidence>
<dbReference type="PROSITE" id="PS51257">
    <property type="entry name" value="PROKAR_LIPOPROTEIN"/>
    <property type="match status" value="1"/>
</dbReference>
<organism evidence="1 2">
    <name type="scientific">Bacillus wiedmannii</name>
    <dbReference type="NCBI Taxonomy" id="1890302"/>
    <lineage>
        <taxon>Bacteria</taxon>
        <taxon>Bacillati</taxon>
        <taxon>Bacillota</taxon>
        <taxon>Bacilli</taxon>
        <taxon>Bacillales</taxon>
        <taxon>Bacillaceae</taxon>
        <taxon>Bacillus</taxon>
        <taxon>Bacillus cereus group</taxon>
    </lineage>
</organism>
<protein>
    <recommendedName>
        <fullName evidence="3">DUF4358 domain-containing protein</fullName>
    </recommendedName>
</protein>
<accession>A0A242Z1I6</accession>
<evidence type="ECO:0008006" key="3">
    <source>
        <dbReference type="Google" id="ProtNLM"/>
    </source>
</evidence>
<proteinExistence type="predicted"/>
<dbReference type="EMBL" id="NFDE01000063">
    <property type="protein sequence ID" value="OTX84952.1"/>
    <property type="molecule type" value="Genomic_DNA"/>
</dbReference>
<comment type="caution">
    <text evidence="1">The sequence shown here is derived from an EMBL/GenBank/DDBJ whole genome shotgun (WGS) entry which is preliminary data.</text>
</comment>
<gene>
    <name evidence="1" type="ORF">BK730_24590</name>
</gene>
<sequence length="157" mass="18139">MKKVSILLITVCFFLTGCGEDPENTISNIASTIEKNTGIQNLHTLSLENAKKQFKISEEEVETFVVRTTYTDADLTEYGVFYVNDEKYLKDVKSKIKKHTQEVASRMKKVDNSYYDIAKEAVIKEKDNYIFYSIAENQEAMKTVFLGYFDQEQPKDK</sequence>
<dbReference type="AlphaFoldDB" id="A0A242Z1I6"/>
<dbReference type="Pfam" id="PF14270">
    <property type="entry name" value="DUF4358"/>
    <property type="match status" value="1"/>
</dbReference>
<reference evidence="1 2" key="1">
    <citation type="submission" date="2016-10" db="EMBL/GenBank/DDBJ databases">
        <title>Comparative genomics of Bacillus thuringiensis reveals a path to pathogens against multiple invertebrate hosts.</title>
        <authorList>
            <person name="Zheng J."/>
            <person name="Gao Q."/>
            <person name="Liu H."/>
            <person name="Peng D."/>
            <person name="Ruan L."/>
            <person name="Sun M."/>
        </authorList>
    </citation>
    <scope>NUCLEOTIDE SEQUENCE [LARGE SCALE GENOMIC DNA]</scope>
    <source>
        <strain evidence="1">BGSC 4BK1</strain>
    </source>
</reference>